<evidence type="ECO:0000313" key="5">
    <source>
        <dbReference type="EMBL" id="GAA2042872.1"/>
    </source>
</evidence>
<dbReference type="InterPro" id="IPR028978">
    <property type="entry name" value="Chorismate_lyase_/UTRA_dom_sf"/>
</dbReference>
<dbReference type="SMART" id="SM00866">
    <property type="entry name" value="UTRA"/>
    <property type="match status" value="1"/>
</dbReference>
<evidence type="ECO:0000256" key="2">
    <source>
        <dbReference type="ARBA" id="ARBA00023125"/>
    </source>
</evidence>
<reference evidence="5 6" key="1">
    <citation type="journal article" date="2019" name="Int. J. Syst. Evol. Microbiol.">
        <title>The Global Catalogue of Microorganisms (GCM) 10K type strain sequencing project: providing services to taxonomists for standard genome sequencing and annotation.</title>
        <authorList>
            <consortium name="The Broad Institute Genomics Platform"/>
            <consortium name="The Broad Institute Genome Sequencing Center for Infectious Disease"/>
            <person name="Wu L."/>
            <person name="Ma J."/>
        </authorList>
    </citation>
    <scope>NUCLEOTIDE SEQUENCE [LARGE SCALE GENOMIC DNA]</scope>
    <source>
        <strain evidence="5 6">JCM 15672</strain>
    </source>
</reference>
<dbReference type="SUPFAM" id="SSF46785">
    <property type="entry name" value="Winged helix' DNA-binding domain"/>
    <property type="match status" value="1"/>
</dbReference>
<dbReference type="PRINTS" id="PR00035">
    <property type="entry name" value="HTHGNTR"/>
</dbReference>
<dbReference type="InterPro" id="IPR036390">
    <property type="entry name" value="WH_DNA-bd_sf"/>
</dbReference>
<dbReference type="InterPro" id="IPR036388">
    <property type="entry name" value="WH-like_DNA-bd_sf"/>
</dbReference>
<comment type="caution">
    <text evidence="5">The sequence shown here is derived from an EMBL/GenBank/DDBJ whole genome shotgun (WGS) entry which is preliminary data.</text>
</comment>
<dbReference type="InterPro" id="IPR011663">
    <property type="entry name" value="UTRA"/>
</dbReference>
<dbReference type="Pfam" id="PF07702">
    <property type="entry name" value="UTRA"/>
    <property type="match status" value="1"/>
</dbReference>
<dbReference type="PROSITE" id="PS50949">
    <property type="entry name" value="HTH_GNTR"/>
    <property type="match status" value="1"/>
</dbReference>
<dbReference type="Pfam" id="PF00392">
    <property type="entry name" value="GntR"/>
    <property type="match status" value="1"/>
</dbReference>
<organism evidence="5 6">
    <name type="scientific">Agromyces tropicus</name>
    <dbReference type="NCBI Taxonomy" id="555371"/>
    <lineage>
        <taxon>Bacteria</taxon>
        <taxon>Bacillati</taxon>
        <taxon>Actinomycetota</taxon>
        <taxon>Actinomycetes</taxon>
        <taxon>Micrococcales</taxon>
        <taxon>Microbacteriaceae</taxon>
        <taxon>Agromyces</taxon>
    </lineage>
</organism>
<protein>
    <submittedName>
        <fullName evidence="5">GntR family transcriptional regulator IolR</fullName>
    </submittedName>
</protein>
<dbReference type="Proteomes" id="UP001501196">
    <property type="component" value="Unassembled WGS sequence"/>
</dbReference>
<evidence type="ECO:0000259" key="4">
    <source>
        <dbReference type="PROSITE" id="PS50949"/>
    </source>
</evidence>
<evidence type="ECO:0000256" key="3">
    <source>
        <dbReference type="ARBA" id="ARBA00023163"/>
    </source>
</evidence>
<dbReference type="SUPFAM" id="SSF64288">
    <property type="entry name" value="Chorismate lyase-like"/>
    <property type="match status" value="1"/>
</dbReference>
<accession>A0ABN2UUR8</accession>
<keyword evidence="1" id="KW-0805">Transcription regulation</keyword>
<dbReference type="PANTHER" id="PTHR44846">
    <property type="entry name" value="MANNOSYL-D-GLYCERATE TRANSPORT/METABOLISM SYSTEM REPRESSOR MNGR-RELATED"/>
    <property type="match status" value="1"/>
</dbReference>
<keyword evidence="6" id="KW-1185">Reference proteome</keyword>
<dbReference type="CDD" id="cd07377">
    <property type="entry name" value="WHTH_GntR"/>
    <property type="match status" value="1"/>
</dbReference>
<evidence type="ECO:0000256" key="1">
    <source>
        <dbReference type="ARBA" id="ARBA00023015"/>
    </source>
</evidence>
<dbReference type="InterPro" id="IPR000524">
    <property type="entry name" value="Tscrpt_reg_HTH_GntR"/>
</dbReference>
<feature type="domain" description="HTH gntR-type" evidence="4">
    <location>
        <begin position="26"/>
        <end position="94"/>
    </location>
</feature>
<dbReference type="Gene3D" id="1.10.10.10">
    <property type="entry name" value="Winged helix-like DNA-binding domain superfamily/Winged helix DNA-binding domain"/>
    <property type="match status" value="1"/>
</dbReference>
<sequence>MGWDMAQAETLLPGDFFIDIDRSSPVPLYFQVSTKLEQAIQDGQLPAGSRLENEISLGQRFGLSRPTVRRAIQELVDKGLLVRRRGIGTQVVHGQVTRNVELTSLYDDLGRTGQKPTTKVISYEIGEADQAVADSLGITEGDTVLHVRRLRSADGVPIALLDNTLPGDFADLTVDDLEQRGLYQLMRARGVTMRVAKQRIGARTATATESRLLQLPKGAALLTMARTAFDSSGRAVEFGQHCYSPDLYSFEITLVDK</sequence>
<dbReference type="EMBL" id="BAAAPW010000005">
    <property type="protein sequence ID" value="GAA2042872.1"/>
    <property type="molecule type" value="Genomic_DNA"/>
</dbReference>
<dbReference type="PANTHER" id="PTHR44846:SF17">
    <property type="entry name" value="GNTR-FAMILY TRANSCRIPTIONAL REGULATOR"/>
    <property type="match status" value="1"/>
</dbReference>
<evidence type="ECO:0000313" key="6">
    <source>
        <dbReference type="Proteomes" id="UP001501196"/>
    </source>
</evidence>
<keyword evidence="2" id="KW-0238">DNA-binding</keyword>
<dbReference type="SMART" id="SM00345">
    <property type="entry name" value="HTH_GNTR"/>
    <property type="match status" value="1"/>
</dbReference>
<dbReference type="InterPro" id="IPR050679">
    <property type="entry name" value="Bact_HTH_transcr_reg"/>
</dbReference>
<dbReference type="Gene3D" id="3.40.1410.10">
    <property type="entry name" value="Chorismate lyase-like"/>
    <property type="match status" value="1"/>
</dbReference>
<gene>
    <name evidence="5" type="primary">iolR_2</name>
    <name evidence="5" type="ORF">GCM10009819_31720</name>
</gene>
<keyword evidence="3" id="KW-0804">Transcription</keyword>
<proteinExistence type="predicted"/>
<name>A0ABN2UUR8_9MICO</name>